<reference evidence="2" key="2">
    <citation type="submission" date="2021-10" db="EMBL/GenBank/DDBJ databases">
        <title>Phylogenomics reveals ancestral predisposition of the termite-cultivated fungus Termitomyces towards a domesticated lifestyle.</title>
        <authorList>
            <person name="Auxier B."/>
            <person name="Grum-Grzhimaylo A."/>
            <person name="Cardenas M.E."/>
            <person name="Lodge J.D."/>
            <person name="Laessoe T."/>
            <person name="Pedersen O."/>
            <person name="Smith M.E."/>
            <person name="Kuyper T.W."/>
            <person name="Franco-Molano E.A."/>
            <person name="Baroni T.J."/>
            <person name="Aanen D.K."/>
        </authorList>
    </citation>
    <scope>NUCLEOTIDE SEQUENCE</scope>
    <source>
        <strain evidence="2">D49</strain>
    </source>
</reference>
<reference evidence="2" key="1">
    <citation type="submission" date="2021-02" db="EMBL/GenBank/DDBJ databases">
        <authorList>
            <person name="Nieuwenhuis M."/>
            <person name="Van De Peppel L.J.J."/>
        </authorList>
    </citation>
    <scope>NUCLEOTIDE SEQUENCE</scope>
    <source>
        <strain evidence="2">D49</strain>
    </source>
</reference>
<name>A0A9P7GKY1_9AGAR</name>
<gene>
    <name evidence="2" type="ORF">H0H81_009564</name>
</gene>
<evidence type="ECO:0000313" key="2">
    <source>
        <dbReference type="EMBL" id="KAG5651185.1"/>
    </source>
</evidence>
<sequence length="568" mass="62626">MRPSSAATPQRPSSSRKRWTRDQLLRNLQIIGPLAAPLPPTLPPSPPVSRSNSPAPPPIKRKLEPPPEHDNFKRPRTNSLLSDRPKHAPSSSQPHPPHLRAPSHTPIHTTRNEPCEDGEVWEEPPIASSSRLPPQPSVAILPNTVPIRRPKRGKVDQRHHDILHDKYHNEGRMLKYSGDSRFWSTFPVTHREYRPLANPPPPNSLYHKHGGLIARLELVDALVCFAYALWNRDYARKTCFRSSWTTIEAFLAWCKAKWLAEEVIDAENAFIGLIFLIEGFIHVRKIAYMANSQLEKDISKVYDDMRVEVEAAAAKAEQALLSGDNPGLATKPQATPPMLPSPASIAPANSANSTPTTRDSGTPNPVTSTAAASQPAHLPGQTVIRGKMLPDRYRDAPLPAPVMDSMLSVTTSVGVPFVQNLKEQSYSTIIASRCMTQSQGALNLTTLRRHFPATFARVIYTSLSPTEEHEPDFEDEEGELYWPGQSITGEGLGWVCLLGKAMIKEFGKTCGYRGLDGVVPKPKPEDVVANPPPSQVPPQQRSGSTPHGHTPHGHTPHGYSNAPSSLQR</sequence>
<feature type="compositionally biased region" description="Low complexity" evidence="1">
    <location>
        <begin position="341"/>
        <end position="355"/>
    </location>
</feature>
<dbReference type="PANTHER" id="PTHR48125:SF10">
    <property type="entry name" value="OS12G0136300 PROTEIN"/>
    <property type="match status" value="1"/>
</dbReference>
<feature type="region of interest" description="Disordered" evidence="1">
    <location>
        <begin position="323"/>
        <end position="381"/>
    </location>
</feature>
<feature type="compositionally biased region" description="Pro residues" evidence="1">
    <location>
        <begin position="36"/>
        <end position="47"/>
    </location>
</feature>
<organism evidence="2 3">
    <name type="scientific">Sphagnurus paluster</name>
    <dbReference type="NCBI Taxonomy" id="117069"/>
    <lineage>
        <taxon>Eukaryota</taxon>
        <taxon>Fungi</taxon>
        <taxon>Dikarya</taxon>
        <taxon>Basidiomycota</taxon>
        <taxon>Agaricomycotina</taxon>
        <taxon>Agaricomycetes</taxon>
        <taxon>Agaricomycetidae</taxon>
        <taxon>Agaricales</taxon>
        <taxon>Tricholomatineae</taxon>
        <taxon>Lyophyllaceae</taxon>
        <taxon>Sphagnurus</taxon>
    </lineage>
</organism>
<evidence type="ECO:0000313" key="3">
    <source>
        <dbReference type="Proteomes" id="UP000717328"/>
    </source>
</evidence>
<feature type="region of interest" description="Disordered" evidence="1">
    <location>
        <begin position="521"/>
        <end position="568"/>
    </location>
</feature>
<keyword evidence="3" id="KW-1185">Reference proteome</keyword>
<proteinExistence type="predicted"/>
<feature type="region of interest" description="Disordered" evidence="1">
    <location>
        <begin position="1"/>
        <end position="141"/>
    </location>
</feature>
<evidence type="ECO:0000256" key="1">
    <source>
        <dbReference type="SAM" id="MobiDB-lite"/>
    </source>
</evidence>
<feature type="compositionally biased region" description="Basic and acidic residues" evidence="1">
    <location>
        <begin position="61"/>
        <end position="73"/>
    </location>
</feature>
<dbReference type="AlphaFoldDB" id="A0A9P7GKY1"/>
<protein>
    <submittedName>
        <fullName evidence="2">Uncharacterized protein</fullName>
    </submittedName>
</protein>
<accession>A0A9P7GKY1</accession>
<dbReference type="Proteomes" id="UP000717328">
    <property type="component" value="Unassembled WGS sequence"/>
</dbReference>
<dbReference type="EMBL" id="JABCKI010000283">
    <property type="protein sequence ID" value="KAG5651185.1"/>
    <property type="molecule type" value="Genomic_DNA"/>
</dbReference>
<dbReference type="OrthoDB" id="3238644at2759"/>
<feature type="compositionally biased region" description="Low complexity" evidence="1">
    <location>
        <begin position="537"/>
        <end position="548"/>
    </location>
</feature>
<feature type="compositionally biased region" description="Polar residues" evidence="1">
    <location>
        <begin position="1"/>
        <end position="13"/>
    </location>
</feature>
<feature type="compositionally biased region" description="Polar residues" evidence="1">
    <location>
        <begin position="356"/>
        <end position="372"/>
    </location>
</feature>
<dbReference type="PANTHER" id="PTHR48125">
    <property type="entry name" value="LP07818P1"/>
    <property type="match status" value="1"/>
</dbReference>
<comment type="caution">
    <text evidence="2">The sequence shown here is derived from an EMBL/GenBank/DDBJ whole genome shotgun (WGS) entry which is preliminary data.</text>
</comment>